<evidence type="ECO:0000313" key="16">
    <source>
        <dbReference type="EMBL" id="KAF7298942.1"/>
    </source>
</evidence>
<evidence type="ECO:0000256" key="1">
    <source>
        <dbReference type="ARBA" id="ARBA00001913"/>
    </source>
</evidence>
<comment type="similarity">
    <text evidence="3 13">Belongs to the glycosyl hydrolase 47 family.</text>
</comment>
<keyword evidence="15" id="KW-1133">Transmembrane helix</keyword>
<dbReference type="PRINTS" id="PR00747">
    <property type="entry name" value="GLYHDRLASE47"/>
</dbReference>
<evidence type="ECO:0000256" key="12">
    <source>
        <dbReference type="PIRSR" id="PIRSR601382-3"/>
    </source>
</evidence>
<accession>A0A8H6SHF6</accession>
<evidence type="ECO:0000256" key="14">
    <source>
        <dbReference type="SAM" id="MobiDB-lite"/>
    </source>
</evidence>
<dbReference type="SUPFAM" id="SSF48225">
    <property type="entry name" value="Seven-hairpin glycosidases"/>
    <property type="match status" value="1"/>
</dbReference>
<dbReference type="GO" id="GO:0005509">
    <property type="term" value="F:calcium ion binding"/>
    <property type="evidence" value="ECO:0007669"/>
    <property type="project" value="InterPro"/>
</dbReference>
<keyword evidence="15" id="KW-0812">Transmembrane</keyword>
<evidence type="ECO:0000256" key="6">
    <source>
        <dbReference type="ARBA" id="ARBA00022837"/>
    </source>
</evidence>
<feature type="active site" description="Proton donor" evidence="10">
    <location>
        <position position="494"/>
    </location>
</feature>
<dbReference type="RefSeq" id="XP_037218330.1">
    <property type="nucleotide sequence ID" value="XM_037365088.1"/>
</dbReference>
<dbReference type="Pfam" id="PF01532">
    <property type="entry name" value="Glyco_hydro_47"/>
    <property type="match status" value="1"/>
</dbReference>
<keyword evidence="6 11" id="KW-0106">Calcium</keyword>
<keyword evidence="5 13" id="KW-0378">Hydrolase</keyword>
<feature type="region of interest" description="Disordered" evidence="14">
    <location>
        <begin position="1"/>
        <end position="25"/>
    </location>
</feature>
<proteinExistence type="inferred from homology"/>
<feature type="binding site" evidence="11">
    <location>
        <position position="626"/>
    </location>
    <ligand>
        <name>Ca(2+)</name>
        <dbReference type="ChEBI" id="CHEBI:29108"/>
    </ligand>
</feature>
<comment type="pathway">
    <text evidence="2">Protein modification; protein glycosylation.</text>
</comment>
<gene>
    <name evidence="16" type="ORF">MIND_00842300</name>
</gene>
<dbReference type="PANTHER" id="PTHR11742:SF55">
    <property type="entry name" value="ENDOPLASMIC RETICULUM MANNOSYL-OLIGOSACCHARIDE 1,2-ALPHA-MANNOSIDASE"/>
    <property type="match status" value="1"/>
</dbReference>
<keyword evidence="7 12" id="KW-1015">Disulfide bond</keyword>
<evidence type="ECO:0000256" key="13">
    <source>
        <dbReference type="RuleBase" id="RU361193"/>
    </source>
</evidence>
<evidence type="ECO:0000256" key="8">
    <source>
        <dbReference type="ARBA" id="ARBA00047669"/>
    </source>
</evidence>
<comment type="catalytic activity">
    <reaction evidence="8">
        <text>N(4)-(alpha-D-Man-(1-&gt;2)-alpha-D-Man-(1-&gt;2)-alpha-D-Man-(1-&gt;3)-[alpha-D-Man-(1-&gt;3)-[alpha-D-Man-(1-&gt;2)-alpha-D-Man-(1-&gt;6)]-alpha-D-Man-(1-&gt;6)]-beta-D-Man-(1-&gt;4)-beta-D-GlcNAc-(1-&gt;4)-beta-D-GlcNAc)-L-asparaginyl-[protein] (N-glucan mannose isomer 8A1,2,3B1,3) + 3 H2O = N(4)-(alpha-D-Man-(1-&gt;3)-[alpha-D-Man-(1-&gt;3)-[alpha-D-Man-(1-&gt;6)]-alpha-D-Man-(1-&gt;6)]-beta-D-Man-(1-&gt;4)-beta-D-GlcNAc-(1-&gt;4)-beta-D-GlcNAc)-L-asparaginyl-[protein] (N-glucan mannose isomer 5A1,2) + 3 beta-D-mannose</text>
        <dbReference type="Rhea" id="RHEA:56028"/>
        <dbReference type="Rhea" id="RHEA-COMP:14358"/>
        <dbReference type="Rhea" id="RHEA-COMP:14367"/>
        <dbReference type="ChEBI" id="CHEBI:15377"/>
        <dbReference type="ChEBI" id="CHEBI:28563"/>
        <dbReference type="ChEBI" id="CHEBI:59087"/>
        <dbReference type="ChEBI" id="CHEBI:60628"/>
        <dbReference type="EC" id="3.2.1.113"/>
    </reaction>
</comment>
<dbReference type="InterPro" id="IPR001382">
    <property type="entry name" value="Glyco_hydro_47"/>
</dbReference>
<feature type="compositionally biased region" description="Basic residues" evidence="14">
    <location>
        <begin position="1"/>
        <end position="12"/>
    </location>
</feature>
<dbReference type="GeneID" id="59347604"/>
<evidence type="ECO:0000256" key="3">
    <source>
        <dbReference type="ARBA" id="ARBA00007658"/>
    </source>
</evidence>
<comment type="caution">
    <text evidence="16">The sequence shown here is derived from an EMBL/GenBank/DDBJ whole genome shotgun (WGS) entry which is preliminary data.</text>
</comment>
<dbReference type="AlphaFoldDB" id="A0A8H6SHF6"/>
<feature type="active site" description="Proton donor" evidence="10">
    <location>
        <position position="176"/>
    </location>
</feature>
<protein>
    <recommendedName>
        <fullName evidence="13">alpha-1,2-Mannosidase</fullName>
        <ecNumber evidence="13">3.2.1.-</ecNumber>
    </recommendedName>
</protein>
<dbReference type="EC" id="3.2.1.-" evidence="13"/>
<keyword evidence="17" id="KW-1185">Reference proteome</keyword>
<evidence type="ECO:0000256" key="5">
    <source>
        <dbReference type="ARBA" id="ARBA00022801"/>
    </source>
</evidence>
<dbReference type="GO" id="GO:0016020">
    <property type="term" value="C:membrane"/>
    <property type="evidence" value="ECO:0007669"/>
    <property type="project" value="InterPro"/>
</dbReference>
<keyword evidence="4 11" id="KW-0479">Metal-binding</keyword>
<keyword evidence="15" id="KW-0472">Membrane</keyword>
<evidence type="ECO:0000256" key="9">
    <source>
        <dbReference type="ARBA" id="ARBA00048605"/>
    </source>
</evidence>
<dbReference type="Proteomes" id="UP000636479">
    <property type="component" value="Unassembled WGS sequence"/>
</dbReference>
<feature type="transmembrane region" description="Helical" evidence="15">
    <location>
        <begin position="35"/>
        <end position="55"/>
    </location>
</feature>
<dbReference type="InterPro" id="IPR012341">
    <property type="entry name" value="6hp_glycosidase-like_sf"/>
</dbReference>
<comment type="cofactor">
    <cofactor evidence="1 11">
        <name>Ca(2+)</name>
        <dbReference type="ChEBI" id="CHEBI:29108"/>
    </cofactor>
</comment>
<dbReference type="PANTHER" id="PTHR11742">
    <property type="entry name" value="MANNOSYL-OLIGOSACCHARIDE ALPHA-1,2-MANNOSIDASE-RELATED"/>
    <property type="match status" value="1"/>
</dbReference>
<evidence type="ECO:0000313" key="17">
    <source>
        <dbReference type="Proteomes" id="UP000636479"/>
    </source>
</evidence>
<name>A0A8H6SHF6_9AGAR</name>
<dbReference type="EMBL" id="JACAZF010000007">
    <property type="protein sequence ID" value="KAF7298942.1"/>
    <property type="molecule type" value="Genomic_DNA"/>
</dbReference>
<evidence type="ECO:0000256" key="15">
    <source>
        <dbReference type="SAM" id="Phobius"/>
    </source>
</evidence>
<dbReference type="GO" id="GO:0005975">
    <property type="term" value="P:carbohydrate metabolic process"/>
    <property type="evidence" value="ECO:0007669"/>
    <property type="project" value="InterPro"/>
</dbReference>
<evidence type="ECO:0000256" key="11">
    <source>
        <dbReference type="PIRSR" id="PIRSR601382-2"/>
    </source>
</evidence>
<dbReference type="Gene3D" id="1.50.10.10">
    <property type="match status" value="2"/>
</dbReference>
<dbReference type="OrthoDB" id="8118055at2759"/>
<evidence type="ECO:0000256" key="4">
    <source>
        <dbReference type="ARBA" id="ARBA00022723"/>
    </source>
</evidence>
<dbReference type="InterPro" id="IPR036026">
    <property type="entry name" value="Seven-hairpin_glycosidases"/>
</dbReference>
<sequence>MSSQLRQRKKPKSVAPEPPTYRPEHQSKADFEASLFIKIIIPPILFCVAILYFIAPKVFHDAFQAFMGYDDNEMTRMFPGTVRTEIVADIPKRDAVVQAFQHAWLAYERDAMGADEYHPISREGTNLTSAGGIGYTVVDSLDTMLLMGLDEEYTRARGWVATKMTFDRDASFNTFETTIRVLGGLLSAYHLAGNDTLYLKKAVDLAERILPAFNTPEGYPLTNINLARREGMIDPGFPEFVSSAEIATLQLEFRYLTLLTRNPIYWEKVEAVSVKCASKYRLNCSAGNAYNAQESHAAWFGFYLPQASFFLLALAPHWMLTLANSWHTGEFALSAVRLGSRADSYYEYLLSVALTLNRFHWSDRFAGSNISKLQNNTENFYREMYDNAMTAIHKTLIKRSVSSNMVYTSELIPEQNGKGDISWRLTPKQDHLVCFLGGSLMLGATTTGALVHPVSIPPRQHELSEQGKRDWKTGTSLVKTCMDTHDTATGLAPEIAHFRIASDGMGHDARFPSDWYIKGAHQRPDELPPYDARYILRPETIESLFIAYRLTGDEKYRNWAWRIFSAIETHCRVETGGYASIINVDEIPSRKEDKMETFMLSETLKYLYLIFSDESVLPLDKYVFNTEAHPLPIFSIPEGLMS</sequence>
<evidence type="ECO:0000256" key="7">
    <source>
        <dbReference type="ARBA" id="ARBA00023157"/>
    </source>
</evidence>
<feature type="active site" evidence="10">
    <location>
        <position position="343"/>
    </location>
</feature>
<organism evidence="16 17">
    <name type="scientific">Mycena indigotica</name>
    <dbReference type="NCBI Taxonomy" id="2126181"/>
    <lineage>
        <taxon>Eukaryota</taxon>
        <taxon>Fungi</taxon>
        <taxon>Dikarya</taxon>
        <taxon>Basidiomycota</taxon>
        <taxon>Agaricomycotina</taxon>
        <taxon>Agaricomycetes</taxon>
        <taxon>Agaricomycetidae</taxon>
        <taxon>Agaricales</taxon>
        <taxon>Marasmiineae</taxon>
        <taxon>Mycenaceae</taxon>
        <taxon>Mycena</taxon>
    </lineage>
</organism>
<reference evidence="16" key="1">
    <citation type="submission" date="2020-05" db="EMBL/GenBank/DDBJ databases">
        <title>Mycena genomes resolve the evolution of fungal bioluminescence.</title>
        <authorList>
            <person name="Tsai I.J."/>
        </authorList>
    </citation>
    <scope>NUCLEOTIDE SEQUENCE</scope>
    <source>
        <strain evidence="16">171206Taipei</strain>
    </source>
</reference>
<feature type="disulfide bond" evidence="12">
    <location>
        <begin position="434"/>
        <end position="481"/>
    </location>
</feature>
<dbReference type="GO" id="GO:0004571">
    <property type="term" value="F:mannosyl-oligosaccharide 1,2-alpha-mannosidase activity"/>
    <property type="evidence" value="ECO:0007669"/>
    <property type="project" value="UniProtKB-EC"/>
</dbReference>
<feature type="active site" evidence="10">
    <location>
        <position position="539"/>
    </location>
</feature>
<comment type="catalytic activity">
    <reaction evidence="9">
        <text>N(4)-(alpha-D-Man-(1-&gt;2)-alpha-D-Man-(1-&gt;2)-alpha-D-Man-(1-&gt;3)-[alpha-D-Man-(1-&gt;2)-alpha-D-Man-(1-&gt;3)-[alpha-D-Man-(1-&gt;2)-alpha-D-Man-(1-&gt;6)]-alpha-D-Man-(1-&gt;6)]-beta-D-Man-(1-&gt;4)-beta-D-GlcNAc-(1-&gt;4)-beta-D-GlcNAc)-L-asparaginyl-[protein] (N-glucan mannose isomer 9A1,2,3B1,2,3) + 4 H2O = N(4)-(alpha-D-Man-(1-&gt;3)-[alpha-D-Man-(1-&gt;3)-[alpha-D-Man-(1-&gt;6)]-alpha-D-Man-(1-&gt;6)]-beta-D-Man-(1-&gt;4)-beta-D-GlcNAc-(1-&gt;4)-beta-D-GlcNAc)-L-asparaginyl-[protein] (N-glucan mannose isomer 5A1,2) + 4 beta-D-mannose</text>
        <dbReference type="Rhea" id="RHEA:56008"/>
        <dbReference type="Rhea" id="RHEA-COMP:14356"/>
        <dbReference type="Rhea" id="RHEA-COMP:14367"/>
        <dbReference type="ChEBI" id="CHEBI:15377"/>
        <dbReference type="ChEBI" id="CHEBI:28563"/>
        <dbReference type="ChEBI" id="CHEBI:59087"/>
        <dbReference type="ChEBI" id="CHEBI:139493"/>
        <dbReference type="EC" id="3.2.1.113"/>
    </reaction>
</comment>
<dbReference type="GO" id="GO:0005783">
    <property type="term" value="C:endoplasmic reticulum"/>
    <property type="evidence" value="ECO:0007669"/>
    <property type="project" value="TreeGrafter"/>
</dbReference>
<evidence type="ECO:0000256" key="2">
    <source>
        <dbReference type="ARBA" id="ARBA00004922"/>
    </source>
</evidence>
<dbReference type="GO" id="GO:0036503">
    <property type="term" value="P:ERAD pathway"/>
    <property type="evidence" value="ECO:0007669"/>
    <property type="project" value="UniProtKB-ARBA"/>
</dbReference>
<dbReference type="InterPro" id="IPR050749">
    <property type="entry name" value="Glycosyl_Hydrolase_47"/>
</dbReference>
<evidence type="ECO:0000256" key="10">
    <source>
        <dbReference type="PIRSR" id="PIRSR601382-1"/>
    </source>
</evidence>
<keyword evidence="13" id="KW-0326">Glycosidase</keyword>